<protein>
    <recommendedName>
        <fullName evidence="3">DUF1501 domain-containing protein</fullName>
    </recommendedName>
</protein>
<proteinExistence type="predicted"/>
<dbReference type="EMBL" id="CP019082">
    <property type="protein sequence ID" value="APW62551.1"/>
    <property type="molecule type" value="Genomic_DNA"/>
</dbReference>
<organism evidence="1 2">
    <name type="scientific">Paludisphaera borealis</name>
    <dbReference type="NCBI Taxonomy" id="1387353"/>
    <lineage>
        <taxon>Bacteria</taxon>
        <taxon>Pseudomonadati</taxon>
        <taxon>Planctomycetota</taxon>
        <taxon>Planctomycetia</taxon>
        <taxon>Isosphaerales</taxon>
        <taxon>Isosphaeraceae</taxon>
        <taxon>Paludisphaera</taxon>
    </lineage>
</organism>
<dbReference type="InterPro" id="IPR010869">
    <property type="entry name" value="DUF1501"/>
</dbReference>
<dbReference type="STRING" id="1387353.BSF38_04099"/>
<gene>
    <name evidence="1" type="ORF">BSF38_04099</name>
</gene>
<name>A0A1U7CUE3_9BACT</name>
<keyword evidence="2" id="KW-1185">Reference proteome</keyword>
<evidence type="ECO:0008006" key="3">
    <source>
        <dbReference type="Google" id="ProtNLM"/>
    </source>
</evidence>
<reference evidence="2" key="1">
    <citation type="submission" date="2016-12" db="EMBL/GenBank/DDBJ databases">
        <title>Comparative genomics of four Isosphaeraceae planctomycetes: a common pool of plasmids and glycoside hydrolase genes.</title>
        <authorList>
            <person name="Ivanova A."/>
        </authorList>
    </citation>
    <scope>NUCLEOTIDE SEQUENCE [LARGE SCALE GENOMIC DNA]</scope>
    <source>
        <strain evidence="2">PX4</strain>
    </source>
</reference>
<evidence type="ECO:0000313" key="1">
    <source>
        <dbReference type="EMBL" id="APW62551.1"/>
    </source>
</evidence>
<dbReference type="PANTHER" id="PTHR43737:SF1">
    <property type="entry name" value="DUF1501 DOMAIN-CONTAINING PROTEIN"/>
    <property type="match status" value="1"/>
</dbReference>
<accession>A0A1U7CUE3</accession>
<dbReference type="OrthoDB" id="127333at2"/>
<dbReference type="KEGG" id="pbor:BSF38_04099"/>
<sequence length="287" mass="31660">MARKIFRRTQWLGQDAGFLGRSADPWFLNAEITPSGYRVGEINLPDGLAIERVESRRALGEQIARRLAFLDHDATSSALDSQTRQAFDLLRSSEARTAFRLEEEPDAVHDRYGRTPIGQGCLFARRLVEAGVRLVQVNWYRGVDEPPTFPVWDTHADETNRLKDVLVPPTDRALAALIADLNGRGMLDETLVVCMAEFGRTPQLIGGGRSHWGAVFSVAMAGGGVRGGQVYGASDRYAAYPKEGRVTPEDLHATILHQLGIDPHLEIFDNLGRPHPASRGEVVQAIL</sequence>
<dbReference type="SUPFAM" id="SSF53649">
    <property type="entry name" value="Alkaline phosphatase-like"/>
    <property type="match status" value="1"/>
</dbReference>
<dbReference type="Pfam" id="PF07394">
    <property type="entry name" value="DUF1501"/>
    <property type="match status" value="1"/>
</dbReference>
<dbReference type="AlphaFoldDB" id="A0A1U7CUE3"/>
<evidence type="ECO:0000313" key="2">
    <source>
        <dbReference type="Proteomes" id="UP000186309"/>
    </source>
</evidence>
<dbReference type="InterPro" id="IPR017850">
    <property type="entry name" value="Alkaline_phosphatase_core_sf"/>
</dbReference>
<dbReference type="PANTHER" id="PTHR43737">
    <property type="entry name" value="BLL7424 PROTEIN"/>
    <property type="match status" value="1"/>
</dbReference>
<dbReference type="Proteomes" id="UP000186309">
    <property type="component" value="Chromosome"/>
</dbReference>